<proteinExistence type="predicted"/>
<dbReference type="EMBL" id="SNYJ01000005">
    <property type="protein sequence ID" value="TDQ40666.1"/>
    <property type="molecule type" value="Genomic_DNA"/>
</dbReference>
<dbReference type="Pfam" id="PF20026">
    <property type="entry name" value="DUF6434"/>
    <property type="match status" value="1"/>
</dbReference>
<comment type="caution">
    <text evidence="2">The sequence shown here is derived from an EMBL/GenBank/DDBJ whole genome shotgun (WGS) entry which is preliminary data.</text>
</comment>
<gene>
    <name evidence="2" type="ORF">EV213_1057</name>
</gene>
<dbReference type="Pfam" id="PF18953">
    <property type="entry name" value="SAP_new25"/>
    <property type="match status" value="1"/>
</dbReference>
<keyword evidence="3" id="KW-1185">Reference proteome</keyword>
<reference evidence="2 3" key="1">
    <citation type="submission" date="2019-03" db="EMBL/GenBank/DDBJ databases">
        <title>Genomic Encyclopedia of Type Strains, Phase IV (KMG-IV): sequencing the most valuable type-strain genomes for metagenomic binning, comparative biology and taxonomic classification.</title>
        <authorList>
            <person name="Goeker M."/>
        </authorList>
    </citation>
    <scope>NUCLEOTIDE SEQUENCE [LARGE SCALE GENOMIC DNA]</scope>
    <source>
        <strain evidence="2 3">DSM 28697</strain>
    </source>
</reference>
<feature type="domain" description="DUF6434" evidence="1">
    <location>
        <begin position="68"/>
        <end position="123"/>
    </location>
</feature>
<evidence type="ECO:0000313" key="2">
    <source>
        <dbReference type="EMBL" id="TDQ40666.1"/>
    </source>
</evidence>
<dbReference type="InterPro" id="IPR045492">
    <property type="entry name" value="DUF6434"/>
</dbReference>
<sequence length="186" mass="21941">MKEIDVDQFNEYYWLKEELQQFSRAHGLSATGSKIELSKRIEVFLKTGRIEKPIRKATGAKKTEAPHQLSLNTVITENHRCSQHVRAFFKNEIPKFHFSTYIQDYFRTNVGKTYRDVITAWHEEEIRKKDPSYKREIGPQFEYNLFISDFFSDPKNQGRSRKEAISAWNKIKQLPGSNKYASRSEV</sequence>
<name>A0A4R6U4N1_9BACI</name>
<dbReference type="AlphaFoldDB" id="A0A4R6U4N1"/>
<evidence type="ECO:0000259" key="1">
    <source>
        <dbReference type="Pfam" id="PF20026"/>
    </source>
</evidence>
<protein>
    <recommendedName>
        <fullName evidence="1">DUF6434 domain-containing protein</fullName>
    </recommendedName>
</protein>
<accession>A0A4R6U4N1</accession>
<dbReference type="Proteomes" id="UP000295632">
    <property type="component" value="Unassembled WGS sequence"/>
</dbReference>
<organism evidence="2 3">
    <name type="scientific">Aureibacillus halotolerans</name>
    <dbReference type="NCBI Taxonomy" id="1508390"/>
    <lineage>
        <taxon>Bacteria</taxon>
        <taxon>Bacillati</taxon>
        <taxon>Bacillota</taxon>
        <taxon>Bacilli</taxon>
        <taxon>Bacillales</taxon>
        <taxon>Bacillaceae</taxon>
        <taxon>Aureibacillus</taxon>
    </lineage>
</organism>
<evidence type="ECO:0000313" key="3">
    <source>
        <dbReference type="Proteomes" id="UP000295632"/>
    </source>
</evidence>